<dbReference type="PROSITE" id="PS51168">
    <property type="entry name" value="CHORISMATE_MUT_2"/>
    <property type="match status" value="1"/>
</dbReference>
<dbReference type="EMBL" id="JAAXOP010000003">
    <property type="protein sequence ID" value="NKY49893.1"/>
    <property type="molecule type" value="Genomic_DNA"/>
</dbReference>
<dbReference type="InterPro" id="IPR036979">
    <property type="entry name" value="CM_dom_sf"/>
</dbReference>
<dbReference type="SUPFAM" id="SSF48600">
    <property type="entry name" value="Chorismate mutase II"/>
    <property type="match status" value="1"/>
</dbReference>
<dbReference type="Proteomes" id="UP000565711">
    <property type="component" value="Unassembled WGS sequence"/>
</dbReference>
<dbReference type="RefSeq" id="WP_168436084.1">
    <property type="nucleotide sequence ID" value="NZ_JAAXOP010000003.1"/>
</dbReference>
<accession>A0A846XS19</accession>
<evidence type="ECO:0000313" key="6">
    <source>
        <dbReference type="EMBL" id="NKY49893.1"/>
    </source>
</evidence>
<protein>
    <recommendedName>
        <fullName evidence="2">chorismate mutase</fullName>
        <ecNumber evidence="2">5.4.99.5</ecNumber>
    </recommendedName>
</protein>
<evidence type="ECO:0000256" key="2">
    <source>
        <dbReference type="ARBA" id="ARBA00012404"/>
    </source>
</evidence>
<dbReference type="NCBIfam" id="TIGR01806">
    <property type="entry name" value="CM_mono2"/>
    <property type="match status" value="1"/>
</dbReference>
<dbReference type="EC" id="5.4.99.5" evidence="2"/>
<dbReference type="InterPro" id="IPR002701">
    <property type="entry name" value="CM_II_prokaryot"/>
</dbReference>
<gene>
    <name evidence="6" type="primary">aroQ</name>
    <name evidence="6" type="ORF">HGA08_06660</name>
</gene>
<dbReference type="GO" id="GO:0046417">
    <property type="term" value="P:chorismate metabolic process"/>
    <property type="evidence" value="ECO:0007669"/>
    <property type="project" value="InterPro"/>
</dbReference>
<dbReference type="PANTHER" id="PTHR38041">
    <property type="entry name" value="CHORISMATE MUTASE"/>
    <property type="match status" value="1"/>
</dbReference>
<keyword evidence="4 6" id="KW-0413">Isomerase</keyword>
<dbReference type="GO" id="GO:0004106">
    <property type="term" value="F:chorismate mutase activity"/>
    <property type="evidence" value="ECO:0007669"/>
    <property type="project" value="UniProtKB-EC"/>
</dbReference>
<dbReference type="AlphaFoldDB" id="A0A846XS19"/>
<keyword evidence="7" id="KW-1185">Reference proteome</keyword>
<dbReference type="Pfam" id="PF01817">
    <property type="entry name" value="CM_2"/>
    <property type="match status" value="1"/>
</dbReference>
<comment type="caution">
    <text evidence="6">The sequence shown here is derived from an EMBL/GenBank/DDBJ whole genome shotgun (WGS) entry which is preliminary data.</text>
</comment>
<evidence type="ECO:0000313" key="7">
    <source>
        <dbReference type="Proteomes" id="UP000565711"/>
    </source>
</evidence>
<evidence type="ECO:0000259" key="5">
    <source>
        <dbReference type="PROSITE" id="PS51168"/>
    </source>
</evidence>
<comment type="pathway">
    <text evidence="1">Metabolic intermediate biosynthesis; prephenate biosynthesis; prephenate from chorismate: step 1/1.</text>
</comment>
<sequence length="227" mass="23482">MTAEVSETEGGRPARSAVAFVGVVAAMVVPLAVSALPTAVAAPIAAEQVTVTEGDQVFELRTLVELALRRLNTADAVAAAKWATAQRTGEPPVVDDPAREAQVYESMAAAGARSGLPQSWVRQVFRGQIEANKTVQHGLLARWRFDPASAPAPGTSELASVRPVIDEVNDEILAQLAAHRGVLEGSDCTERVAAAAFSVLTSGAADALHSAALVRAAVSLCPATVVK</sequence>
<evidence type="ECO:0000256" key="3">
    <source>
        <dbReference type="ARBA" id="ARBA00022729"/>
    </source>
</evidence>
<reference evidence="6 7" key="1">
    <citation type="submission" date="2020-04" db="EMBL/GenBank/DDBJ databases">
        <title>MicrobeNet Type strains.</title>
        <authorList>
            <person name="Nicholson A.C."/>
        </authorList>
    </citation>
    <scope>NUCLEOTIDE SEQUENCE [LARGE SCALE GENOMIC DNA]</scope>
    <source>
        <strain evidence="6 7">JCM 12354</strain>
    </source>
</reference>
<feature type="domain" description="Chorismate mutase" evidence="5">
    <location>
        <begin position="38"/>
        <end position="140"/>
    </location>
</feature>
<proteinExistence type="predicted"/>
<dbReference type="InterPro" id="IPR051331">
    <property type="entry name" value="Chorismate_mutase-related"/>
</dbReference>
<dbReference type="GO" id="GO:0009697">
    <property type="term" value="P:salicylic acid biosynthetic process"/>
    <property type="evidence" value="ECO:0007669"/>
    <property type="project" value="TreeGrafter"/>
</dbReference>
<keyword evidence="3" id="KW-0732">Signal</keyword>
<dbReference type="InterPro" id="IPR008240">
    <property type="entry name" value="Chorismate_mutase_periplasmic"/>
</dbReference>
<dbReference type="Gene3D" id="1.20.59.10">
    <property type="entry name" value="Chorismate mutase"/>
    <property type="match status" value="1"/>
</dbReference>
<name>A0A846XS19_9NOCA</name>
<dbReference type="PANTHER" id="PTHR38041:SF2">
    <property type="entry name" value="SECRETED CHORISMATE MUTASE"/>
    <property type="match status" value="1"/>
</dbReference>
<dbReference type="UniPathway" id="UPA00120">
    <property type="reaction ID" value="UER00203"/>
</dbReference>
<organism evidence="6 7">
    <name type="scientific">Nocardia vermiculata</name>
    <dbReference type="NCBI Taxonomy" id="257274"/>
    <lineage>
        <taxon>Bacteria</taxon>
        <taxon>Bacillati</taxon>
        <taxon>Actinomycetota</taxon>
        <taxon>Actinomycetes</taxon>
        <taxon>Mycobacteriales</taxon>
        <taxon>Nocardiaceae</taxon>
        <taxon>Nocardia</taxon>
    </lineage>
</organism>
<evidence type="ECO:0000256" key="4">
    <source>
        <dbReference type="ARBA" id="ARBA00023235"/>
    </source>
</evidence>
<evidence type="ECO:0000256" key="1">
    <source>
        <dbReference type="ARBA" id="ARBA00004817"/>
    </source>
</evidence>
<dbReference type="SMART" id="SM00830">
    <property type="entry name" value="CM_2"/>
    <property type="match status" value="1"/>
</dbReference>
<dbReference type="InterPro" id="IPR036263">
    <property type="entry name" value="Chorismate_II_sf"/>
</dbReference>